<accession>A0A7J5A9T0</accession>
<sequence length="231" mass="24341">MKKIILTAAAVFAFSFANAQDLKSKKGENYLPEAGDWAIGFNADGIFNYVGNAFNGNTDNSAPSVSFQKAGTFVGKKFITDKTAYRVVANFAVGSNSETIGSEETVVSGLDLAAGLGKEWRKGKTRLQGFYGADALLMINSSKTKITDTGYEKVTTSGMKIGVGINGFIGAEYFLFPKMSIGAQYGYGLNIGIGGEGKITETGEADIKTGKSTDINLGGVSVSSINLTLHF</sequence>
<evidence type="ECO:0000313" key="3">
    <source>
        <dbReference type="Proteomes" id="UP000490922"/>
    </source>
</evidence>
<dbReference type="OrthoDB" id="1466900at2"/>
<evidence type="ECO:0000313" key="2">
    <source>
        <dbReference type="EMBL" id="KAB1154324.1"/>
    </source>
</evidence>
<feature type="signal peptide" evidence="1">
    <location>
        <begin position="1"/>
        <end position="19"/>
    </location>
</feature>
<comment type="caution">
    <text evidence="2">The sequence shown here is derived from an EMBL/GenBank/DDBJ whole genome shotgun (WGS) entry which is preliminary data.</text>
</comment>
<proteinExistence type="predicted"/>
<name>A0A7J5A9T0_9FLAO</name>
<keyword evidence="3" id="KW-1185">Reference proteome</keyword>
<feature type="chain" id="PRO_5029753960" description="Porin family protein" evidence="1">
    <location>
        <begin position="20"/>
        <end position="231"/>
    </location>
</feature>
<keyword evidence="1" id="KW-0732">Signal</keyword>
<dbReference type="EMBL" id="WAEM01000009">
    <property type="protein sequence ID" value="KAB1154324.1"/>
    <property type="molecule type" value="Genomic_DNA"/>
</dbReference>
<evidence type="ECO:0000256" key="1">
    <source>
        <dbReference type="SAM" id="SignalP"/>
    </source>
</evidence>
<gene>
    <name evidence="2" type="ORF">F6464_13150</name>
</gene>
<dbReference type="RefSeq" id="WP_151108415.1">
    <property type="nucleotide sequence ID" value="NZ_WAEM01000009.1"/>
</dbReference>
<organism evidence="2 3">
    <name type="scientific">Flavobacterium luteum</name>
    <dbReference type="NCBI Taxonomy" id="2026654"/>
    <lineage>
        <taxon>Bacteria</taxon>
        <taxon>Pseudomonadati</taxon>
        <taxon>Bacteroidota</taxon>
        <taxon>Flavobacteriia</taxon>
        <taxon>Flavobacteriales</taxon>
        <taxon>Flavobacteriaceae</taxon>
        <taxon>Flavobacterium</taxon>
    </lineage>
</organism>
<reference evidence="2 3" key="1">
    <citation type="submission" date="2019-09" db="EMBL/GenBank/DDBJ databases">
        <title>Flavobacterium sp. nov., isolated from glacier ice.</title>
        <authorList>
            <person name="Liu Q."/>
        </authorList>
    </citation>
    <scope>NUCLEOTIDE SEQUENCE [LARGE SCALE GENOMIC DNA]</scope>
    <source>
        <strain evidence="2 3">NBRC 112527</strain>
    </source>
</reference>
<protein>
    <recommendedName>
        <fullName evidence="4">Porin family protein</fullName>
    </recommendedName>
</protein>
<dbReference type="Proteomes" id="UP000490922">
    <property type="component" value="Unassembled WGS sequence"/>
</dbReference>
<dbReference type="AlphaFoldDB" id="A0A7J5A9T0"/>
<evidence type="ECO:0008006" key="4">
    <source>
        <dbReference type="Google" id="ProtNLM"/>
    </source>
</evidence>